<feature type="domain" description="DUF3752" evidence="2">
    <location>
        <begin position="457"/>
        <end position="591"/>
    </location>
</feature>
<accession>A0A0K8TJ74</accession>
<dbReference type="AlphaFoldDB" id="A0A0K8TJ74"/>
<proteinExistence type="predicted"/>
<organism evidence="3">
    <name type="scientific">Lygus hesperus</name>
    <name type="common">Western plant bug</name>
    <dbReference type="NCBI Taxonomy" id="30085"/>
    <lineage>
        <taxon>Eukaryota</taxon>
        <taxon>Metazoa</taxon>
        <taxon>Ecdysozoa</taxon>
        <taxon>Arthropoda</taxon>
        <taxon>Hexapoda</taxon>
        <taxon>Insecta</taxon>
        <taxon>Pterygota</taxon>
        <taxon>Neoptera</taxon>
        <taxon>Paraneoptera</taxon>
        <taxon>Hemiptera</taxon>
        <taxon>Heteroptera</taxon>
        <taxon>Panheteroptera</taxon>
        <taxon>Cimicomorpha</taxon>
        <taxon>Miridae</taxon>
        <taxon>Mirini</taxon>
        <taxon>Lygus</taxon>
    </lineage>
</organism>
<feature type="compositionally biased region" description="Basic and acidic residues" evidence="1">
    <location>
        <begin position="480"/>
        <end position="490"/>
    </location>
</feature>
<dbReference type="Pfam" id="PF12572">
    <property type="entry name" value="DUF3752"/>
    <property type="match status" value="1"/>
</dbReference>
<feature type="compositionally biased region" description="Low complexity" evidence="1">
    <location>
        <begin position="381"/>
        <end position="390"/>
    </location>
</feature>
<feature type="compositionally biased region" description="Basic and acidic residues" evidence="1">
    <location>
        <begin position="142"/>
        <end position="155"/>
    </location>
</feature>
<evidence type="ECO:0000313" key="3">
    <source>
        <dbReference type="EMBL" id="JAG65539.1"/>
    </source>
</evidence>
<dbReference type="PANTHER" id="PTHR46370:SF1">
    <property type="entry name" value="GPALPP MOTIFS-CONTAINING PROTEIN 1"/>
    <property type="match status" value="1"/>
</dbReference>
<feature type="compositionally biased region" description="Low complexity" evidence="1">
    <location>
        <begin position="281"/>
        <end position="292"/>
    </location>
</feature>
<feature type="compositionally biased region" description="Basic and acidic residues" evidence="1">
    <location>
        <begin position="1"/>
        <end position="20"/>
    </location>
</feature>
<feature type="compositionally biased region" description="Basic and acidic residues" evidence="1">
    <location>
        <begin position="62"/>
        <end position="76"/>
    </location>
</feature>
<feature type="compositionally biased region" description="Basic and acidic residues" evidence="1">
    <location>
        <begin position="83"/>
        <end position="92"/>
    </location>
</feature>
<dbReference type="InterPro" id="IPR046331">
    <property type="entry name" value="GPAM1-like"/>
</dbReference>
<evidence type="ECO:0000256" key="1">
    <source>
        <dbReference type="SAM" id="MobiDB-lite"/>
    </source>
</evidence>
<feature type="compositionally biased region" description="Basic and acidic residues" evidence="1">
    <location>
        <begin position="254"/>
        <end position="263"/>
    </location>
</feature>
<feature type="compositionally biased region" description="Basic and acidic residues" evidence="1">
    <location>
        <begin position="114"/>
        <end position="135"/>
    </location>
</feature>
<protein>
    <recommendedName>
        <fullName evidence="2">DUF3752 domain-containing protein</fullName>
    </recommendedName>
</protein>
<feature type="compositionally biased region" description="Basic and acidic residues" evidence="1">
    <location>
        <begin position="513"/>
        <end position="537"/>
    </location>
</feature>
<reference evidence="3" key="1">
    <citation type="submission" date="2014-09" db="EMBL/GenBank/DDBJ databases">
        <authorList>
            <person name="Magalhaes I.L.F."/>
            <person name="Oliveira U."/>
            <person name="Santos F.R."/>
            <person name="Vidigal T.H.D.A."/>
            <person name="Brescovit A.D."/>
            <person name="Santos A.J."/>
        </authorList>
    </citation>
    <scope>NUCLEOTIDE SEQUENCE</scope>
</reference>
<name>A0A0K8TJ74_LYGHE</name>
<feature type="compositionally biased region" description="Basic and acidic residues" evidence="1">
    <location>
        <begin position="37"/>
        <end position="54"/>
    </location>
</feature>
<feature type="region of interest" description="Disordered" evidence="1">
    <location>
        <begin position="1"/>
        <end position="569"/>
    </location>
</feature>
<dbReference type="PANTHER" id="PTHR46370">
    <property type="entry name" value="GPALPP MOTIFS-CONTAINING PROTEIN 1"/>
    <property type="match status" value="1"/>
</dbReference>
<feature type="compositionally biased region" description="Polar residues" evidence="1">
    <location>
        <begin position="295"/>
        <end position="306"/>
    </location>
</feature>
<sequence length="598" mass="69096">MARGGDDSDEERHDRFRSERNTTSLKPLSGPKAVRSLQDDRRNRDRRRSRERERSRIRRSRERSMDWKRRLSQDRSSHKRRSSSNEKEDTKKTKYRNRRSPSRDTSKKNRRSRDKSSSDRKSDSYSSHDSRTDRKSSKHSQRSRDRGYTAEKSRVDTFANNKFERRRDSSVEEEVVDNHVIYRDSSASPEPFRHKKKKNCEKEKKKEKRKDKKKKKRSKDKCDDSRTSCPVSSLSENFSKDDGTGNDSPAVKDILLEKRDSPLKDMYGPIMPPKTDSKLIEPVVPSSSPEESLPGNRSSLRESSPQLEKDIYGPIPPTSFNREPTSEETAKESSPAKAEPATASSKEGGVEGRVYGPVLPHRAPVIETADDDASYGPALPPRLLKPQLQPVEHEDEEDDGGYGPLPAGLGGRTQEELEIRAALIKRQLGNKEEDDRPKKREEWMIELPDARRADLGLGPRKFRAREGPDMSDRSSWTDTPEEKKRREELSRLGVATEDDEDDNTNSKLLGIIARDKEMEKKAREKKKEKSLLDTHQKELKKKRKKEEKERAGKKEERRPFSREIDLQTNRFDEAQKKSIIKKAQLLDSRFSRGESKFL</sequence>
<evidence type="ECO:0000259" key="2">
    <source>
        <dbReference type="Pfam" id="PF12572"/>
    </source>
</evidence>
<feature type="compositionally biased region" description="Basic and acidic residues" evidence="1">
    <location>
        <begin position="546"/>
        <end position="569"/>
    </location>
</feature>
<feature type="compositionally biased region" description="Basic and acidic residues" evidence="1">
    <location>
        <begin position="429"/>
        <end position="454"/>
    </location>
</feature>
<dbReference type="EMBL" id="GBRD01000282">
    <property type="protein sequence ID" value="JAG65539.1"/>
    <property type="molecule type" value="Transcribed_RNA"/>
</dbReference>
<feature type="compositionally biased region" description="Basic and acidic residues" evidence="1">
    <location>
        <begin position="162"/>
        <end position="182"/>
    </location>
</feature>
<feature type="compositionally biased region" description="Basic residues" evidence="1">
    <location>
        <begin position="193"/>
        <end position="219"/>
    </location>
</feature>
<dbReference type="InterPro" id="IPR022226">
    <property type="entry name" value="DUF3752"/>
</dbReference>